<proteinExistence type="predicted"/>
<feature type="transmembrane region" description="Helical" evidence="2">
    <location>
        <begin position="71"/>
        <end position="89"/>
    </location>
</feature>
<keyword evidence="2" id="KW-1133">Transmembrane helix</keyword>
<keyword evidence="2" id="KW-0812">Transmembrane</keyword>
<feature type="compositionally biased region" description="Pro residues" evidence="1">
    <location>
        <begin position="52"/>
        <end position="64"/>
    </location>
</feature>
<comment type="caution">
    <text evidence="3">The sequence shown here is derived from an EMBL/GenBank/DDBJ whole genome shotgun (WGS) entry which is preliminary data.</text>
</comment>
<evidence type="ECO:0000256" key="1">
    <source>
        <dbReference type="SAM" id="MobiDB-lite"/>
    </source>
</evidence>
<dbReference type="RefSeq" id="WP_148059588.1">
    <property type="nucleotide sequence ID" value="NZ_RKHQ01000001.1"/>
</dbReference>
<protein>
    <submittedName>
        <fullName evidence="3">Uncharacterized protein</fullName>
    </submittedName>
</protein>
<gene>
    <name evidence="3" type="ORF">EDD28_2021</name>
</gene>
<feature type="compositionally biased region" description="Pro residues" evidence="1">
    <location>
        <begin position="32"/>
        <end position="43"/>
    </location>
</feature>
<dbReference type="EMBL" id="RKHQ01000001">
    <property type="protein sequence ID" value="ROR97423.1"/>
    <property type="molecule type" value="Genomic_DNA"/>
</dbReference>
<feature type="compositionally biased region" description="Low complexity" evidence="1">
    <location>
        <begin position="21"/>
        <end position="31"/>
    </location>
</feature>
<accession>A0A3N2DCD9</accession>
<reference evidence="3 4" key="1">
    <citation type="submission" date="2018-11" db="EMBL/GenBank/DDBJ databases">
        <title>Sequencing the genomes of 1000 actinobacteria strains.</title>
        <authorList>
            <person name="Klenk H.-P."/>
        </authorList>
    </citation>
    <scope>NUCLEOTIDE SEQUENCE [LARGE SCALE GENOMIC DNA]</scope>
    <source>
        <strain evidence="3 4">DSM 13521</strain>
    </source>
</reference>
<evidence type="ECO:0000256" key="2">
    <source>
        <dbReference type="SAM" id="Phobius"/>
    </source>
</evidence>
<evidence type="ECO:0000313" key="3">
    <source>
        <dbReference type="EMBL" id="ROR97423.1"/>
    </source>
</evidence>
<dbReference type="AlphaFoldDB" id="A0A3N2DCD9"/>
<feature type="region of interest" description="Disordered" evidence="1">
    <location>
        <begin position="1"/>
        <end position="64"/>
    </location>
</feature>
<sequence length="122" mass="12460">MSTQPTPENRPTPLGQPMPAEPTGADATATAPVPPVQPSPSAQPDPSIQPAQPDPSTLPDPLPRGPRIGTVVWGVLVILAAAYLVMAVLGRRVDVQLAAIVALAATGVALLLAAIVSAVRRR</sequence>
<feature type="transmembrane region" description="Helical" evidence="2">
    <location>
        <begin position="95"/>
        <end position="119"/>
    </location>
</feature>
<keyword evidence="4" id="KW-1185">Reference proteome</keyword>
<name>A0A3N2DCD9_9MICO</name>
<dbReference type="Proteomes" id="UP000275356">
    <property type="component" value="Unassembled WGS sequence"/>
</dbReference>
<feature type="compositionally biased region" description="Pro residues" evidence="1">
    <location>
        <begin position="8"/>
        <end position="20"/>
    </location>
</feature>
<evidence type="ECO:0000313" key="4">
    <source>
        <dbReference type="Proteomes" id="UP000275356"/>
    </source>
</evidence>
<organism evidence="3 4">
    <name type="scientific">Salana multivorans</name>
    <dbReference type="NCBI Taxonomy" id="120377"/>
    <lineage>
        <taxon>Bacteria</taxon>
        <taxon>Bacillati</taxon>
        <taxon>Actinomycetota</taxon>
        <taxon>Actinomycetes</taxon>
        <taxon>Micrococcales</taxon>
        <taxon>Beutenbergiaceae</taxon>
        <taxon>Salana</taxon>
    </lineage>
</organism>
<keyword evidence="2" id="KW-0472">Membrane</keyword>